<dbReference type="PANTHER" id="PTHR24421:SF10">
    <property type="entry name" value="NITRATE_NITRITE SENSOR PROTEIN NARQ"/>
    <property type="match status" value="1"/>
</dbReference>
<gene>
    <name evidence="12" type="ORF">FJ651_10975</name>
</gene>
<dbReference type="GO" id="GO:0005524">
    <property type="term" value="F:ATP binding"/>
    <property type="evidence" value="ECO:0007669"/>
    <property type="project" value="UniProtKB-KW"/>
</dbReference>
<keyword evidence="5" id="KW-0547">Nucleotide-binding</keyword>
<dbReference type="SUPFAM" id="SSF69322">
    <property type="entry name" value="Tricorn protease domain 2"/>
    <property type="match status" value="1"/>
</dbReference>
<keyword evidence="13" id="KW-1185">Reference proteome</keyword>
<reference evidence="12 13" key="1">
    <citation type="submission" date="2019-06" db="EMBL/GenBank/DDBJ databases">
        <title>Flavobacteriaceae Paucihalobacterium erythroidium CWB-1, complete genome.</title>
        <authorList>
            <person name="Wu S."/>
        </authorList>
    </citation>
    <scope>NUCLEOTIDE SEQUENCE [LARGE SCALE GENOMIC DNA]</scope>
    <source>
        <strain evidence="12 13">CWB-1</strain>
    </source>
</reference>
<dbReference type="Pfam" id="PF07495">
    <property type="entry name" value="Y_Y_Y"/>
    <property type="match status" value="1"/>
</dbReference>
<evidence type="ECO:0000313" key="13">
    <source>
        <dbReference type="Proteomes" id="UP000317332"/>
    </source>
</evidence>
<feature type="domain" description="Two component regulator three Y" evidence="10">
    <location>
        <begin position="685"/>
        <end position="749"/>
    </location>
</feature>
<feature type="transmembrane region" description="Helical" evidence="9">
    <location>
        <begin position="756"/>
        <end position="774"/>
    </location>
</feature>
<dbReference type="InterPro" id="IPR015943">
    <property type="entry name" value="WD40/YVTN_repeat-like_dom_sf"/>
</dbReference>
<dbReference type="Pfam" id="PF07494">
    <property type="entry name" value="Reg_prop"/>
    <property type="match status" value="1"/>
</dbReference>
<feature type="domain" description="Signal transduction histidine kinase subgroup 3 dimerisation and phosphoacceptor" evidence="11">
    <location>
        <begin position="788"/>
        <end position="847"/>
    </location>
</feature>
<keyword evidence="9" id="KW-0472">Membrane</keyword>
<dbReference type="InterPro" id="IPR036890">
    <property type="entry name" value="HATPase_C_sf"/>
</dbReference>
<dbReference type="InterPro" id="IPR050482">
    <property type="entry name" value="Sensor_HK_TwoCompSys"/>
</dbReference>
<comment type="caution">
    <text evidence="12">The sequence shown here is derived from an EMBL/GenBank/DDBJ whole genome shotgun (WGS) entry which is preliminary data.</text>
</comment>
<dbReference type="GO" id="GO:0016020">
    <property type="term" value="C:membrane"/>
    <property type="evidence" value="ECO:0007669"/>
    <property type="project" value="InterPro"/>
</dbReference>
<dbReference type="InterPro" id="IPR011110">
    <property type="entry name" value="Reg_prop"/>
</dbReference>
<evidence type="ECO:0000256" key="7">
    <source>
        <dbReference type="ARBA" id="ARBA00022840"/>
    </source>
</evidence>
<keyword evidence="8" id="KW-0902">Two-component regulatory system</keyword>
<dbReference type="InterPro" id="IPR013783">
    <property type="entry name" value="Ig-like_fold"/>
</dbReference>
<evidence type="ECO:0000313" key="12">
    <source>
        <dbReference type="EMBL" id="TPV32827.1"/>
    </source>
</evidence>
<keyword evidence="9" id="KW-1133">Transmembrane helix</keyword>
<dbReference type="Gene3D" id="2.130.10.10">
    <property type="entry name" value="YVTN repeat-like/Quinoprotein amine dehydrogenase"/>
    <property type="match status" value="3"/>
</dbReference>
<dbReference type="SUPFAM" id="SSF63829">
    <property type="entry name" value="Calcium-dependent phosphotriesterase"/>
    <property type="match status" value="1"/>
</dbReference>
<dbReference type="CDD" id="cd16917">
    <property type="entry name" value="HATPase_UhpB-NarQ-NarX-like"/>
    <property type="match status" value="1"/>
</dbReference>
<keyword evidence="4" id="KW-0808">Transferase</keyword>
<keyword evidence="3" id="KW-0597">Phosphoprotein</keyword>
<dbReference type="Pfam" id="PF07730">
    <property type="entry name" value="HisKA_3"/>
    <property type="match status" value="1"/>
</dbReference>
<keyword evidence="7" id="KW-0067">ATP-binding</keyword>
<dbReference type="EC" id="2.7.13.3" evidence="2"/>
<evidence type="ECO:0000259" key="10">
    <source>
        <dbReference type="Pfam" id="PF07495"/>
    </source>
</evidence>
<comment type="catalytic activity">
    <reaction evidence="1">
        <text>ATP + protein L-histidine = ADP + protein N-phospho-L-histidine.</text>
        <dbReference type="EC" id="2.7.13.3"/>
    </reaction>
</comment>
<evidence type="ECO:0000256" key="1">
    <source>
        <dbReference type="ARBA" id="ARBA00000085"/>
    </source>
</evidence>
<name>A0A506PIC0_9FLAO</name>
<dbReference type="Gene3D" id="3.30.565.10">
    <property type="entry name" value="Histidine kinase-like ATPase, C-terminal domain"/>
    <property type="match status" value="1"/>
</dbReference>
<dbReference type="Proteomes" id="UP000317332">
    <property type="component" value="Unassembled WGS sequence"/>
</dbReference>
<organism evidence="12 13">
    <name type="scientific">Paucihalobacter ruber</name>
    <dbReference type="NCBI Taxonomy" id="2567861"/>
    <lineage>
        <taxon>Bacteria</taxon>
        <taxon>Pseudomonadati</taxon>
        <taxon>Bacteroidota</taxon>
        <taxon>Flavobacteriia</taxon>
        <taxon>Flavobacteriales</taxon>
        <taxon>Flavobacteriaceae</taxon>
        <taxon>Paucihalobacter</taxon>
    </lineage>
</organism>
<dbReference type="OrthoDB" id="1522078at2"/>
<dbReference type="GO" id="GO:0046983">
    <property type="term" value="F:protein dimerization activity"/>
    <property type="evidence" value="ECO:0007669"/>
    <property type="project" value="InterPro"/>
</dbReference>
<evidence type="ECO:0000256" key="8">
    <source>
        <dbReference type="ARBA" id="ARBA00023012"/>
    </source>
</evidence>
<evidence type="ECO:0000256" key="9">
    <source>
        <dbReference type="SAM" id="Phobius"/>
    </source>
</evidence>
<evidence type="ECO:0000256" key="6">
    <source>
        <dbReference type="ARBA" id="ARBA00022777"/>
    </source>
</evidence>
<evidence type="ECO:0000256" key="5">
    <source>
        <dbReference type="ARBA" id="ARBA00022741"/>
    </source>
</evidence>
<dbReference type="PANTHER" id="PTHR24421">
    <property type="entry name" value="NITRATE/NITRITE SENSOR PROTEIN NARX-RELATED"/>
    <property type="match status" value="1"/>
</dbReference>
<evidence type="ECO:0000259" key="11">
    <source>
        <dbReference type="Pfam" id="PF07730"/>
    </source>
</evidence>
<keyword evidence="6" id="KW-0418">Kinase</keyword>
<dbReference type="EMBL" id="VHIQ01000005">
    <property type="protein sequence ID" value="TPV32827.1"/>
    <property type="molecule type" value="Genomic_DNA"/>
</dbReference>
<accession>A0A506PIC0</accession>
<protein>
    <recommendedName>
        <fullName evidence="2">histidine kinase</fullName>
        <ecNumber evidence="2">2.7.13.3</ecNumber>
    </recommendedName>
</protein>
<evidence type="ECO:0000256" key="3">
    <source>
        <dbReference type="ARBA" id="ARBA00022553"/>
    </source>
</evidence>
<dbReference type="GO" id="GO:0000155">
    <property type="term" value="F:phosphorelay sensor kinase activity"/>
    <property type="evidence" value="ECO:0007669"/>
    <property type="project" value="InterPro"/>
</dbReference>
<evidence type="ECO:0000256" key="2">
    <source>
        <dbReference type="ARBA" id="ARBA00012438"/>
    </source>
</evidence>
<dbReference type="InterPro" id="IPR011123">
    <property type="entry name" value="Y_Y_Y"/>
</dbReference>
<dbReference type="Gene3D" id="2.60.40.10">
    <property type="entry name" value="Immunoglobulins"/>
    <property type="match status" value="1"/>
</dbReference>
<dbReference type="AlphaFoldDB" id="A0A506PIC0"/>
<dbReference type="SUPFAM" id="SSF55874">
    <property type="entry name" value="ATPase domain of HSP90 chaperone/DNA topoisomerase II/histidine kinase"/>
    <property type="match status" value="1"/>
</dbReference>
<sequence length="981" mass="112403">MAFSQNAVQVEVLSTDDGLNFRHVNTIAQDADGFMWFGTRQGIAKYDGNIFKVFDNSKNNHNFIPFEVLIKVEYQKSNNTLWFIANHKLFRLNLETETLDEIEDENGFLKNEVLEIAFDKTDNLWIVTDEFNSDQTKIQTLLKYNGKSFQFIKSLERQSAGFTALDITNSNEICWTTINHGLTLFDQNGKVLKNKKLDTFDWYGYTIHYGESFMGSNNQHYYFPESKGGIDVYNNLEFSHRLLDDKAIFFNATEDRYGGIWFSGKKELFYLNASGDLYDYTKNIAQSIDFSNINCLFIDDSNLLWLGTDNGLIKVKLKPQNFKQILKVDESSWGRTFRSIFPLQGGDIAAMCESENQLYRINSKGDATPILLPDGSRKLKDARFFVADTQNNKAYTVTNFLIEIDFNTNSLTTYGNYKLFLNETKPNPIIRLADGRLLTGYKFSKLIFIDPETKAFKPVLLEPPTEDYEIKTLIQSNINPEIIWVGTSNQGLLKVNLNGILEAEYNISSVPSLNKNSILSLYEIDNQLLIGTFGGGINILDLGKNTIKVIDKEDGLSDNNVVSILSTGTKDIVAATYNGISTFNIKTNNHHNYFVEDGLTNNEFNYTSAYKDAYGNFYFGGLNGINKFEFEELSQEYTLPKVNFTRFEVYNQRDKTTTQITKMNEGAILLTPYDQHFKIDWSIPDYFNKNNYTYYTKLEGFENEWFYQGNQNSIRYNKLPAGDYVLKVKGMDSNGNESRAALSIPIQVKQIFYKKWWFITLIILSVFGVMYVVFQYRLNQALAMERLRTKISSDLHDDVGSMLTGLAMQTEMLEMQATNSIDKNRLHQITTLSRNTISHMRDLVWSIDSRRDTMGDLIERMRELAEELLLPSNISYDFQTDDLNLQKKLDLNCRRNLFLIYKEAITNIVKHSNANNVTINIINKNGACNLSIKDDGLVKNFENCSGLGLANMKLRCDSIKAKLEFDLNNGFGINVSLPHSI</sequence>
<dbReference type="Gene3D" id="1.20.5.1930">
    <property type="match status" value="1"/>
</dbReference>
<proteinExistence type="predicted"/>
<dbReference type="RefSeq" id="WP_140990574.1">
    <property type="nucleotide sequence ID" value="NZ_VHIQ01000005.1"/>
</dbReference>
<evidence type="ECO:0000256" key="4">
    <source>
        <dbReference type="ARBA" id="ARBA00022679"/>
    </source>
</evidence>
<keyword evidence="9" id="KW-0812">Transmembrane</keyword>
<dbReference type="InterPro" id="IPR011712">
    <property type="entry name" value="Sig_transdc_His_kin_sub3_dim/P"/>
</dbReference>